<feature type="transmembrane region" description="Helical" evidence="7">
    <location>
        <begin position="234"/>
        <end position="253"/>
    </location>
</feature>
<keyword evidence="2 7" id="KW-0813">Transport</keyword>
<dbReference type="CDD" id="cd06261">
    <property type="entry name" value="TM_PBP2"/>
    <property type="match status" value="1"/>
</dbReference>
<dbReference type="Gene3D" id="1.10.3720.10">
    <property type="entry name" value="MetI-like"/>
    <property type="match status" value="1"/>
</dbReference>
<dbReference type="PANTHER" id="PTHR30151">
    <property type="entry name" value="ALKANE SULFONATE ABC TRANSPORTER-RELATED, MEMBRANE SUBUNIT"/>
    <property type="match status" value="1"/>
</dbReference>
<evidence type="ECO:0000256" key="2">
    <source>
        <dbReference type="ARBA" id="ARBA00022448"/>
    </source>
</evidence>
<organism evidence="9 10">
    <name type="scientific">Ideonella oryzae</name>
    <dbReference type="NCBI Taxonomy" id="2937441"/>
    <lineage>
        <taxon>Bacteria</taxon>
        <taxon>Pseudomonadati</taxon>
        <taxon>Pseudomonadota</taxon>
        <taxon>Betaproteobacteria</taxon>
        <taxon>Burkholderiales</taxon>
        <taxon>Sphaerotilaceae</taxon>
        <taxon>Ideonella</taxon>
    </lineage>
</organism>
<feature type="domain" description="ABC transmembrane type-1" evidence="8">
    <location>
        <begin position="168"/>
        <end position="353"/>
    </location>
</feature>
<sequence length="366" mass="38494">MNTLNLSTPSPAGLRRPGSLAAVLALALTVLAPSQGQLRPLADALLLLAALAALRPAVGPGRSALSLGLIAAAAVALFLALPTPLQGGDGLRLLAILALAQCSVRQLAEQPDSRWSGPATAGLFGLWLLYVWELGVTVFEVPRVLLPAPSLIVQALWDNTATLGGDFVQTVLKSVLIGYLLGNGLGVLTGIAIDRAPFLQRGLQPVAALTSTVPLVGVAPIAVMWFGFDWPSKAAVIVLMTFFPALINTLAGLDAAGKLERELMHSYAAGYRRTLLWLRLPTALPHIFGALKVNATLALIGAIVAEFFGSPTAGLGFRISTEAARMNMPLVWAAIVLASLTGSVLYALLSALERRVNFWHPAFRSR</sequence>
<keyword evidence="5 7" id="KW-1133">Transmembrane helix</keyword>
<evidence type="ECO:0000256" key="5">
    <source>
        <dbReference type="ARBA" id="ARBA00022989"/>
    </source>
</evidence>
<evidence type="ECO:0000256" key="7">
    <source>
        <dbReference type="RuleBase" id="RU363032"/>
    </source>
</evidence>
<feature type="transmembrane region" description="Helical" evidence="7">
    <location>
        <begin position="329"/>
        <end position="349"/>
    </location>
</feature>
<dbReference type="PANTHER" id="PTHR30151:SF41">
    <property type="entry name" value="ABC TRANSPORTER PERMEASE PROTEIN"/>
    <property type="match status" value="1"/>
</dbReference>
<comment type="similarity">
    <text evidence="7">Belongs to the binding-protein-dependent transport system permease family.</text>
</comment>
<dbReference type="InterPro" id="IPR000515">
    <property type="entry name" value="MetI-like"/>
</dbReference>
<feature type="transmembrane region" description="Helical" evidence="7">
    <location>
        <begin position="60"/>
        <end position="81"/>
    </location>
</feature>
<comment type="caution">
    <text evidence="9">The sequence shown here is derived from an EMBL/GenBank/DDBJ whole genome shotgun (WGS) entry which is preliminary data.</text>
</comment>
<evidence type="ECO:0000259" key="8">
    <source>
        <dbReference type="PROSITE" id="PS50928"/>
    </source>
</evidence>
<evidence type="ECO:0000256" key="3">
    <source>
        <dbReference type="ARBA" id="ARBA00022475"/>
    </source>
</evidence>
<feature type="transmembrane region" description="Helical" evidence="7">
    <location>
        <begin position="297"/>
        <end position="317"/>
    </location>
</feature>
<gene>
    <name evidence="9" type="ORF">M0L44_02805</name>
</gene>
<evidence type="ECO:0000313" key="10">
    <source>
        <dbReference type="Proteomes" id="UP001204851"/>
    </source>
</evidence>
<name>A0ABT1BHX1_9BURK</name>
<feature type="transmembrane region" description="Helical" evidence="7">
    <location>
        <begin position="115"/>
        <end position="132"/>
    </location>
</feature>
<dbReference type="EMBL" id="JAMXMC010000002">
    <property type="protein sequence ID" value="MCO5975653.1"/>
    <property type="molecule type" value="Genomic_DNA"/>
</dbReference>
<evidence type="ECO:0000256" key="1">
    <source>
        <dbReference type="ARBA" id="ARBA00004651"/>
    </source>
</evidence>
<evidence type="ECO:0000313" key="9">
    <source>
        <dbReference type="EMBL" id="MCO5975653.1"/>
    </source>
</evidence>
<dbReference type="Proteomes" id="UP001204851">
    <property type="component" value="Unassembled WGS sequence"/>
</dbReference>
<keyword evidence="10" id="KW-1185">Reference proteome</keyword>
<reference evidence="9 10" key="1">
    <citation type="submission" date="2022-06" db="EMBL/GenBank/DDBJ databases">
        <title>Ideonella sp. NS12-5 Genome sequencing and assembly.</title>
        <authorList>
            <person name="Jung Y."/>
        </authorList>
    </citation>
    <scope>NUCLEOTIDE SEQUENCE [LARGE SCALE GENOMIC DNA]</scope>
    <source>
        <strain evidence="9 10">NS12-5</strain>
    </source>
</reference>
<comment type="subcellular location">
    <subcellularLocation>
        <location evidence="1 7">Cell membrane</location>
        <topology evidence="1 7">Multi-pass membrane protein</topology>
    </subcellularLocation>
</comment>
<keyword evidence="3" id="KW-1003">Cell membrane</keyword>
<accession>A0ABT1BHX1</accession>
<dbReference type="PROSITE" id="PS50928">
    <property type="entry name" value="ABC_TM1"/>
    <property type="match status" value="1"/>
</dbReference>
<dbReference type="Pfam" id="PF00528">
    <property type="entry name" value="BPD_transp_1"/>
    <property type="match status" value="1"/>
</dbReference>
<keyword evidence="4 7" id="KW-0812">Transmembrane</keyword>
<keyword evidence="6 7" id="KW-0472">Membrane</keyword>
<evidence type="ECO:0000256" key="6">
    <source>
        <dbReference type="ARBA" id="ARBA00023136"/>
    </source>
</evidence>
<dbReference type="InterPro" id="IPR035906">
    <property type="entry name" value="MetI-like_sf"/>
</dbReference>
<evidence type="ECO:0000256" key="4">
    <source>
        <dbReference type="ARBA" id="ARBA00022692"/>
    </source>
</evidence>
<proteinExistence type="inferred from homology"/>
<protein>
    <submittedName>
        <fullName evidence="9">ABC transporter permease</fullName>
    </submittedName>
</protein>
<feature type="transmembrane region" description="Helical" evidence="7">
    <location>
        <begin position="176"/>
        <end position="194"/>
    </location>
</feature>
<feature type="transmembrane region" description="Helical" evidence="7">
    <location>
        <begin position="206"/>
        <end position="228"/>
    </location>
</feature>
<dbReference type="RefSeq" id="WP_252768100.1">
    <property type="nucleotide sequence ID" value="NZ_JAMXMC010000002.1"/>
</dbReference>
<dbReference type="SUPFAM" id="SSF161098">
    <property type="entry name" value="MetI-like"/>
    <property type="match status" value="1"/>
</dbReference>